<dbReference type="GO" id="GO:0003700">
    <property type="term" value="F:DNA-binding transcription factor activity"/>
    <property type="evidence" value="ECO:0007669"/>
    <property type="project" value="InterPro"/>
</dbReference>
<dbReference type="Gene3D" id="1.10.10.60">
    <property type="entry name" value="Homeodomain-like"/>
    <property type="match status" value="1"/>
</dbReference>
<evidence type="ECO:0000256" key="3">
    <source>
        <dbReference type="ARBA" id="ARBA00023163"/>
    </source>
</evidence>
<evidence type="ECO:0000259" key="4">
    <source>
        <dbReference type="PROSITE" id="PS01124"/>
    </source>
</evidence>
<accession>A0A6I4MLF1</accession>
<sequence>MAAGSAETAVLAPSAANVRRVVPGRYGGMAAGSYAFEGDLRDLPPDMPWHSHDLHQLEYAFEGVVLLETAVARYRLPPRQAVWIPAGLAHKSTFAAAKTVSVFFEPSLVHDRAGRARVLPVEPVLREMMIYALRWRIDRTSSDPVADSYFETLAHLVSDGLRYELPFYLPTSTDPLVAAVMRHTDDHLDTVDLRQVCEAVRVSERTLRRRFHASTGMTWRQYALHSRILHAMTLLVDQEATITSVATAVGFDSASAFSRAFQSYTGRTPTAFRQNRDPATST</sequence>
<dbReference type="PANTHER" id="PTHR11019">
    <property type="entry name" value="HTH-TYPE TRANSCRIPTIONAL REGULATOR NIMR"/>
    <property type="match status" value="1"/>
</dbReference>
<dbReference type="InterPro" id="IPR011051">
    <property type="entry name" value="RmlC_Cupin_sf"/>
</dbReference>
<dbReference type="Pfam" id="PF12833">
    <property type="entry name" value="HTH_18"/>
    <property type="match status" value="1"/>
</dbReference>
<feature type="domain" description="HTH araC/xylS-type" evidence="4">
    <location>
        <begin position="174"/>
        <end position="275"/>
    </location>
</feature>
<evidence type="ECO:0000256" key="2">
    <source>
        <dbReference type="ARBA" id="ARBA00023125"/>
    </source>
</evidence>
<evidence type="ECO:0000256" key="1">
    <source>
        <dbReference type="ARBA" id="ARBA00023015"/>
    </source>
</evidence>
<keyword evidence="2" id="KW-0238">DNA-binding</keyword>
<dbReference type="InterPro" id="IPR018060">
    <property type="entry name" value="HTH_AraC"/>
</dbReference>
<dbReference type="Proteomes" id="UP000462055">
    <property type="component" value="Unassembled WGS sequence"/>
</dbReference>
<dbReference type="PANTHER" id="PTHR11019:SF199">
    <property type="entry name" value="HTH-TYPE TRANSCRIPTIONAL REGULATOR NIMR"/>
    <property type="match status" value="1"/>
</dbReference>
<dbReference type="SUPFAM" id="SSF51182">
    <property type="entry name" value="RmlC-like cupins"/>
    <property type="match status" value="1"/>
</dbReference>
<dbReference type="GO" id="GO:0043565">
    <property type="term" value="F:sequence-specific DNA binding"/>
    <property type="evidence" value="ECO:0007669"/>
    <property type="project" value="InterPro"/>
</dbReference>
<dbReference type="SUPFAM" id="SSF46689">
    <property type="entry name" value="Homeodomain-like"/>
    <property type="match status" value="1"/>
</dbReference>
<name>A0A6I4MLF1_9ACTN</name>
<dbReference type="EMBL" id="WBMS02000037">
    <property type="protein sequence ID" value="MWA05445.1"/>
    <property type="molecule type" value="Genomic_DNA"/>
</dbReference>
<dbReference type="InterPro" id="IPR018062">
    <property type="entry name" value="HTH_AraC-typ_CS"/>
</dbReference>
<keyword evidence="6" id="KW-1185">Reference proteome</keyword>
<dbReference type="CDD" id="cd06124">
    <property type="entry name" value="cupin_NimR-like_N"/>
    <property type="match status" value="1"/>
</dbReference>
<proteinExistence type="predicted"/>
<organism evidence="5 6">
    <name type="scientific">Actinomadura physcomitrii</name>
    <dbReference type="NCBI Taxonomy" id="2650748"/>
    <lineage>
        <taxon>Bacteria</taxon>
        <taxon>Bacillati</taxon>
        <taxon>Actinomycetota</taxon>
        <taxon>Actinomycetes</taxon>
        <taxon>Streptosporangiales</taxon>
        <taxon>Thermomonosporaceae</taxon>
        <taxon>Actinomadura</taxon>
    </lineage>
</organism>
<dbReference type="PROSITE" id="PS00041">
    <property type="entry name" value="HTH_ARAC_FAMILY_1"/>
    <property type="match status" value="1"/>
</dbReference>
<reference evidence="5" key="1">
    <citation type="submission" date="2019-12" db="EMBL/GenBank/DDBJ databases">
        <title>Actinomadura physcomitrii sp. nov., a novel actinomycete isolated from moss [Physcomitrium sphaericum (Ludw) Fuernr].</title>
        <authorList>
            <person name="Zhuang X."/>
        </authorList>
    </citation>
    <scope>NUCLEOTIDE SEQUENCE [LARGE SCALE GENOMIC DNA]</scope>
    <source>
        <strain evidence="5">LD22</strain>
    </source>
</reference>
<dbReference type="InterPro" id="IPR020449">
    <property type="entry name" value="Tscrpt_reg_AraC-type_HTH"/>
</dbReference>
<protein>
    <submittedName>
        <fullName evidence="5">Helix-turn-helix domain-containing protein</fullName>
    </submittedName>
</protein>
<dbReference type="PRINTS" id="PR00032">
    <property type="entry name" value="HTHARAC"/>
</dbReference>
<evidence type="ECO:0000313" key="6">
    <source>
        <dbReference type="Proteomes" id="UP000462055"/>
    </source>
</evidence>
<dbReference type="AlphaFoldDB" id="A0A6I4MLF1"/>
<gene>
    <name evidence="5" type="ORF">F8568_034795</name>
</gene>
<dbReference type="PROSITE" id="PS01124">
    <property type="entry name" value="HTH_ARAC_FAMILY_2"/>
    <property type="match status" value="1"/>
</dbReference>
<keyword evidence="1" id="KW-0805">Transcription regulation</keyword>
<dbReference type="InterPro" id="IPR009057">
    <property type="entry name" value="Homeodomain-like_sf"/>
</dbReference>
<comment type="caution">
    <text evidence="5">The sequence shown here is derived from an EMBL/GenBank/DDBJ whole genome shotgun (WGS) entry which is preliminary data.</text>
</comment>
<dbReference type="InterPro" id="IPR014710">
    <property type="entry name" value="RmlC-like_jellyroll"/>
</dbReference>
<dbReference type="Gene3D" id="2.60.120.10">
    <property type="entry name" value="Jelly Rolls"/>
    <property type="match status" value="1"/>
</dbReference>
<keyword evidence="3" id="KW-0804">Transcription</keyword>
<dbReference type="SMART" id="SM00342">
    <property type="entry name" value="HTH_ARAC"/>
    <property type="match status" value="1"/>
</dbReference>
<evidence type="ECO:0000313" key="5">
    <source>
        <dbReference type="EMBL" id="MWA05445.1"/>
    </source>
</evidence>